<dbReference type="Pfam" id="PF00072">
    <property type="entry name" value="Response_reg"/>
    <property type="match status" value="1"/>
</dbReference>
<keyword evidence="2" id="KW-0902">Two-component regulatory system</keyword>
<dbReference type="SUPFAM" id="SSF52172">
    <property type="entry name" value="CheY-like"/>
    <property type="match status" value="1"/>
</dbReference>
<keyword evidence="4 7" id="KW-0238">DNA-binding</keyword>
<evidence type="ECO:0000256" key="2">
    <source>
        <dbReference type="ARBA" id="ARBA00023012"/>
    </source>
</evidence>
<dbReference type="FunFam" id="1.10.10.10:FF:000005">
    <property type="entry name" value="Two-component system response regulator"/>
    <property type="match status" value="1"/>
</dbReference>
<name>A0A0D0KBB9_9PSED</name>
<feature type="modified residue" description="4-aspartylphosphate" evidence="6">
    <location>
        <position position="51"/>
    </location>
</feature>
<dbReference type="GO" id="GO:0000156">
    <property type="term" value="F:phosphorelay response regulator activity"/>
    <property type="evidence" value="ECO:0007669"/>
    <property type="project" value="TreeGrafter"/>
</dbReference>
<dbReference type="Proteomes" id="UP000032068">
    <property type="component" value="Unassembled WGS sequence"/>
</dbReference>
<dbReference type="GO" id="GO:0000976">
    <property type="term" value="F:transcription cis-regulatory region binding"/>
    <property type="evidence" value="ECO:0007669"/>
    <property type="project" value="TreeGrafter"/>
</dbReference>
<protein>
    <submittedName>
        <fullName evidence="10">XRE family transcriptional regulator</fullName>
    </submittedName>
</protein>
<dbReference type="SMART" id="SM00862">
    <property type="entry name" value="Trans_reg_C"/>
    <property type="match status" value="1"/>
</dbReference>
<dbReference type="EMBL" id="JXQW01000002">
    <property type="protein sequence ID" value="KIQ06309.1"/>
    <property type="molecule type" value="Genomic_DNA"/>
</dbReference>
<evidence type="ECO:0000256" key="6">
    <source>
        <dbReference type="PROSITE-ProRule" id="PRU00169"/>
    </source>
</evidence>
<dbReference type="GO" id="GO:0006355">
    <property type="term" value="P:regulation of DNA-templated transcription"/>
    <property type="evidence" value="ECO:0007669"/>
    <property type="project" value="InterPro"/>
</dbReference>
<dbReference type="InterPro" id="IPR001789">
    <property type="entry name" value="Sig_transdc_resp-reg_receiver"/>
</dbReference>
<evidence type="ECO:0000313" key="11">
    <source>
        <dbReference type="Proteomes" id="UP000032068"/>
    </source>
</evidence>
<dbReference type="Gene3D" id="1.10.10.10">
    <property type="entry name" value="Winged helix-like DNA-binding domain superfamily/Winged helix DNA-binding domain"/>
    <property type="match status" value="1"/>
</dbReference>
<dbReference type="RefSeq" id="WP_042551909.1">
    <property type="nucleotide sequence ID" value="NZ_JXQW01000002.1"/>
</dbReference>
<dbReference type="Pfam" id="PF00486">
    <property type="entry name" value="Trans_reg_C"/>
    <property type="match status" value="1"/>
</dbReference>
<evidence type="ECO:0000256" key="4">
    <source>
        <dbReference type="ARBA" id="ARBA00023125"/>
    </source>
</evidence>
<dbReference type="PROSITE" id="PS51755">
    <property type="entry name" value="OMPR_PHOB"/>
    <property type="match status" value="1"/>
</dbReference>
<evidence type="ECO:0000256" key="3">
    <source>
        <dbReference type="ARBA" id="ARBA00023015"/>
    </source>
</evidence>
<dbReference type="SMART" id="SM00448">
    <property type="entry name" value="REC"/>
    <property type="match status" value="1"/>
</dbReference>
<dbReference type="CDD" id="cd00383">
    <property type="entry name" value="trans_reg_C"/>
    <property type="match status" value="1"/>
</dbReference>
<dbReference type="PANTHER" id="PTHR48111">
    <property type="entry name" value="REGULATOR OF RPOS"/>
    <property type="match status" value="1"/>
</dbReference>
<dbReference type="GO" id="GO:0005829">
    <property type="term" value="C:cytosol"/>
    <property type="evidence" value="ECO:0007669"/>
    <property type="project" value="TreeGrafter"/>
</dbReference>
<gene>
    <name evidence="10" type="ORF">RU08_00910</name>
</gene>
<dbReference type="Gene3D" id="6.10.250.690">
    <property type="match status" value="1"/>
</dbReference>
<dbReference type="InterPro" id="IPR001867">
    <property type="entry name" value="OmpR/PhoB-type_DNA-bd"/>
</dbReference>
<keyword evidence="1 6" id="KW-0597">Phosphoprotein</keyword>
<evidence type="ECO:0000256" key="7">
    <source>
        <dbReference type="PROSITE-ProRule" id="PRU01091"/>
    </source>
</evidence>
<organism evidence="10 11">
    <name type="scientific">Pseudomonas fulva</name>
    <dbReference type="NCBI Taxonomy" id="47880"/>
    <lineage>
        <taxon>Bacteria</taxon>
        <taxon>Pseudomonadati</taxon>
        <taxon>Pseudomonadota</taxon>
        <taxon>Gammaproteobacteria</taxon>
        <taxon>Pseudomonadales</taxon>
        <taxon>Pseudomonadaceae</taxon>
        <taxon>Pseudomonas</taxon>
    </lineage>
</organism>
<evidence type="ECO:0000256" key="5">
    <source>
        <dbReference type="ARBA" id="ARBA00023163"/>
    </source>
</evidence>
<dbReference type="InterPro" id="IPR036388">
    <property type="entry name" value="WH-like_DNA-bd_sf"/>
</dbReference>
<keyword evidence="3" id="KW-0805">Transcription regulation</keyword>
<feature type="domain" description="Response regulatory" evidence="8">
    <location>
        <begin position="2"/>
        <end position="115"/>
    </location>
</feature>
<comment type="caution">
    <text evidence="10">The sequence shown here is derived from an EMBL/GenBank/DDBJ whole genome shotgun (WGS) entry which is preliminary data.</text>
</comment>
<dbReference type="CDD" id="cd17574">
    <property type="entry name" value="REC_OmpR"/>
    <property type="match status" value="1"/>
</dbReference>
<evidence type="ECO:0000259" key="8">
    <source>
        <dbReference type="PROSITE" id="PS50110"/>
    </source>
</evidence>
<dbReference type="InterPro" id="IPR039420">
    <property type="entry name" value="WalR-like"/>
</dbReference>
<evidence type="ECO:0000259" key="9">
    <source>
        <dbReference type="PROSITE" id="PS51755"/>
    </source>
</evidence>
<evidence type="ECO:0000256" key="1">
    <source>
        <dbReference type="ARBA" id="ARBA00022553"/>
    </source>
</evidence>
<dbReference type="PROSITE" id="PS50110">
    <property type="entry name" value="RESPONSE_REGULATORY"/>
    <property type="match status" value="1"/>
</dbReference>
<keyword evidence="5" id="KW-0804">Transcription</keyword>
<accession>A0A0D0KBB9</accession>
<evidence type="ECO:0000313" key="10">
    <source>
        <dbReference type="EMBL" id="KIQ06309.1"/>
    </source>
</evidence>
<proteinExistence type="predicted"/>
<dbReference type="GO" id="GO:0032993">
    <property type="term" value="C:protein-DNA complex"/>
    <property type="evidence" value="ECO:0007669"/>
    <property type="project" value="TreeGrafter"/>
</dbReference>
<sequence>MRVLVVEDDVAVSRWISSKLHASGHNCKMVDNGEGALQIIQTEAFDVVVLDRILPKMDGIEVLTRLNGRSHPPILILSANDQTSDRIEGLRAGADDYLGKPFDFTELLLRLELLIRRRPQAQAGDSLHIEDLRIDLGRREVSRSGQRIDLTDKEFKLLQVLAENRGQTVTRSMLLEKVWGYHFDPQTNLIDVHLSKLRNKIDKDFKPALLRTIRAIGYVLG</sequence>
<feature type="DNA-binding region" description="OmpR/PhoB-type" evidence="7">
    <location>
        <begin position="124"/>
        <end position="221"/>
    </location>
</feature>
<dbReference type="AlphaFoldDB" id="A0A0D0KBB9"/>
<reference evidence="10 11" key="1">
    <citation type="submission" date="2014-12" db="EMBL/GenBank/DDBJ databases">
        <title>16Stimator: statistical estimation of ribosomal gene copy numbers from draft genome assemblies.</title>
        <authorList>
            <person name="Perisin M.A."/>
            <person name="Vetter M."/>
            <person name="Gilbert J.A."/>
            <person name="Bergelson J."/>
        </authorList>
    </citation>
    <scope>NUCLEOTIDE SEQUENCE [LARGE SCALE GENOMIC DNA]</scope>
    <source>
        <strain evidence="10 11">MEJ086</strain>
    </source>
</reference>
<dbReference type="InterPro" id="IPR011006">
    <property type="entry name" value="CheY-like_superfamily"/>
</dbReference>
<feature type="domain" description="OmpR/PhoB-type" evidence="9">
    <location>
        <begin position="124"/>
        <end position="221"/>
    </location>
</feature>
<dbReference type="PANTHER" id="PTHR48111:SF76">
    <property type="entry name" value="TWO-COMPONENT RESPONSE REGULATOR"/>
    <property type="match status" value="1"/>
</dbReference>
<dbReference type="Gene3D" id="3.40.50.2300">
    <property type="match status" value="1"/>
</dbReference>
<dbReference type="OrthoDB" id="9802426at2"/>